<dbReference type="EC" id="6.3.5.7" evidence="5"/>
<proteinExistence type="inferred from homology"/>
<dbReference type="InterPro" id="IPR004412">
    <property type="entry name" value="GatA"/>
</dbReference>
<dbReference type="OrthoDB" id="421993at2759"/>
<dbReference type="HAMAP" id="MF_00120">
    <property type="entry name" value="GatA"/>
    <property type="match status" value="1"/>
</dbReference>
<dbReference type="EMBL" id="JANBPU010000060">
    <property type="protein sequence ID" value="KAJ1917844.1"/>
    <property type="molecule type" value="Genomic_DNA"/>
</dbReference>
<evidence type="ECO:0000313" key="8">
    <source>
        <dbReference type="Proteomes" id="UP001150538"/>
    </source>
</evidence>
<protein>
    <recommendedName>
        <fullName evidence="5">Glutamyl-tRNA(Gln) amidotransferase subunit A, mitochondrial</fullName>
        <shortName evidence="5">Glu-AdT subunit A</shortName>
        <ecNumber evidence="5">6.3.5.7</ecNumber>
    </recommendedName>
</protein>
<dbReference type="SUPFAM" id="SSF75304">
    <property type="entry name" value="Amidase signature (AS) enzymes"/>
    <property type="match status" value="1"/>
</dbReference>
<dbReference type="Gene3D" id="3.90.1300.10">
    <property type="entry name" value="Amidase signature (AS) domain"/>
    <property type="match status" value="1"/>
</dbReference>
<dbReference type="AlphaFoldDB" id="A0A9W7ZW64"/>
<evidence type="ECO:0000256" key="5">
    <source>
        <dbReference type="HAMAP-Rule" id="MF_03150"/>
    </source>
</evidence>
<dbReference type="GO" id="GO:0030956">
    <property type="term" value="C:glutamyl-tRNA(Gln) amidotransferase complex"/>
    <property type="evidence" value="ECO:0007669"/>
    <property type="project" value="UniProtKB-UniRule"/>
</dbReference>
<evidence type="ECO:0000256" key="1">
    <source>
        <dbReference type="ARBA" id="ARBA00022598"/>
    </source>
</evidence>
<feature type="active site" description="Charge relay system" evidence="5">
    <location>
        <position position="84"/>
    </location>
</feature>
<dbReference type="GO" id="GO:0005739">
    <property type="term" value="C:mitochondrion"/>
    <property type="evidence" value="ECO:0007669"/>
    <property type="project" value="UniProtKB-SubCell"/>
</dbReference>
<dbReference type="GO" id="GO:0005524">
    <property type="term" value="F:ATP binding"/>
    <property type="evidence" value="ECO:0007669"/>
    <property type="project" value="UniProtKB-KW"/>
</dbReference>
<feature type="domain" description="Amidase" evidence="6">
    <location>
        <begin position="84"/>
        <end position="423"/>
    </location>
</feature>
<comment type="subcellular location">
    <subcellularLocation>
        <location evidence="5">Mitochondrion</location>
    </subcellularLocation>
</comment>
<dbReference type="Pfam" id="PF01425">
    <property type="entry name" value="Amidase"/>
    <property type="match status" value="1"/>
</dbReference>
<evidence type="ECO:0000259" key="6">
    <source>
        <dbReference type="Pfam" id="PF01425"/>
    </source>
</evidence>
<dbReference type="GO" id="GO:0050567">
    <property type="term" value="F:glutaminyl-tRNA synthase (glutamine-hydrolyzing) activity"/>
    <property type="evidence" value="ECO:0007669"/>
    <property type="project" value="UniProtKB-UniRule"/>
</dbReference>
<feature type="active site" description="Acyl-ester intermediate" evidence="5">
    <location>
        <position position="90"/>
    </location>
</feature>
<evidence type="ECO:0000313" key="7">
    <source>
        <dbReference type="EMBL" id="KAJ1917844.1"/>
    </source>
</evidence>
<evidence type="ECO:0000256" key="4">
    <source>
        <dbReference type="ARBA" id="ARBA00022917"/>
    </source>
</evidence>
<evidence type="ECO:0000256" key="2">
    <source>
        <dbReference type="ARBA" id="ARBA00022741"/>
    </source>
</evidence>
<reference evidence="7" key="1">
    <citation type="submission" date="2022-07" db="EMBL/GenBank/DDBJ databases">
        <title>Phylogenomic reconstructions and comparative analyses of Kickxellomycotina fungi.</title>
        <authorList>
            <person name="Reynolds N.K."/>
            <person name="Stajich J.E."/>
            <person name="Barry K."/>
            <person name="Grigoriev I.V."/>
            <person name="Crous P."/>
            <person name="Smith M.E."/>
        </authorList>
    </citation>
    <scope>NUCLEOTIDE SEQUENCE</scope>
    <source>
        <strain evidence="7">NBRC 100468</strain>
    </source>
</reference>
<dbReference type="InterPro" id="IPR023631">
    <property type="entry name" value="Amidase_dom"/>
</dbReference>
<evidence type="ECO:0000256" key="3">
    <source>
        <dbReference type="ARBA" id="ARBA00022840"/>
    </source>
</evidence>
<accession>A0A9W7ZW64</accession>
<dbReference type="GO" id="GO:0032543">
    <property type="term" value="P:mitochondrial translation"/>
    <property type="evidence" value="ECO:0007669"/>
    <property type="project" value="UniProtKB-UniRule"/>
</dbReference>
<keyword evidence="5" id="KW-0496">Mitochondrion</keyword>
<feature type="active site" description="Charge relay system" evidence="5">
    <location>
        <position position="6"/>
    </location>
</feature>
<comment type="function">
    <text evidence="5">Allows the formation of correctly charged Gln-tRNA(Gln) through the transamidation of misacylated Glu-tRNA(Gln) in the mitochondria. The reaction takes place in the presence of glutamine and ATP through an activated gamma-phospho-Glu-tRNA(Gln).</text>
</comment>
<dbReference type="InterPro" id="IPR036928">
    <property type="entry name" value="AS_sf"/>
</dbReference>
<keyword evidence="1 5" id="KW-0436">Ligase</keyword>
<organism evidence="7 8">
    <name type="scientific">Mycoemilia scoparia</name>
    <dbReference type="NCBI Taxonomy" id="417184"/>
    <lineage>
        <taxon>Eukaryota</taxon>
        <taxon>Fungi</taxon>
        <taxon>Fungi incertae sedis</taxon>
        <taxon>Zoopagomycota</taxon>
        <taxon>Kickxellomycotina</taxon>
        <taxon>Kickxellomycetes</taxon>
        <taxon>Kickxellales</taxon>
        <taxon>Kickxellaceae</taxon>
        <taxon>Mycoemilia</taxon>
    </lineage>
</organism>
<dbReference type="PANTHER" id="PTHR11895:SF7">
    <property type="entry name" value="GLUTAMYL-TRNA(GLN) AMIDOTRANSFERASE SUBUNIT A, MITOCHONDRIAL"/>
    <property type="match status" value="1"/>
</dbReference>
<sequence length="436" mass="47012">MLVGIKDNFSTHIGPDDAELTTYYQAPMNATVVSLIEDGGGTVVGKTNLDEYGMGSMTTFSIHGQTKMPQGVGESRIFTSPGGSSDTGGSVRLPAAWCGIVGFKPSYGQCSRYGLLAFASSLDTVGILSKTVEDARKVYRTISKPDQLDMTCLSENFRDEMARLIRQSGRQISAGSLPLDGIAIGIPQEYYVHELDDDIIRVWKETANNLAQLGAEIRPISLPHTKYALSVYYILAPAEASSNLARYDGVRYGKLAQTLDPKDCEVYKIAAKTRSENFGPEVQRRIFIGTHSLTAGTYEGYFLKAQKLRRLIQKDFDTAFNLPNLLATENNPGSAVYNKDGGVDAILMPTSVTAAPEIPTSPSSDLEAKNKDPTAAYVNDIMTVPASLAGLPAISIPAGLSSSNGLPLSLQLVGQFGDDDLVLDIARHIHNIYQSP</sequence>
<name>A0A9W7ZW64_9FUNG</name>
<comment type="catalytic activity">
    <reaction evidence="5">
        <text>L-glutamyl-tRNA(Gln) + L-glutamine + ATP + H2O = L-glutaminyl-tRNA(Gln) + L-glutamate + ADP + phosphate + H(+)</text>
        <dbReference type="Rhea" id="RHEA:17521"/>
        <dbReference type="Rhea" id="RHEA-COMP:9681"/>
        <dbReference type="Rhea" id="RHEA-COMP:9684"/>
        <dbReference type="ChEBI" id="CHEBI:15377"/>
        <dbReference type="ChEBI" id="CHEBI:15378"/>
        <dbReference type="ChEBI" id="CHEBI:29985"/>
        <dbReference type="ChEBI" id="CHEBI:30616"/>
        <dbReference type="ChEBI" id="CHEBI:43474"/>
        <dbReference type="ChEBI" id="CHEBI:58359"/>
        <dbReference type="ChEBI" id="CHEBI:78520"/>
        <dbReference type="ChEBI" id="CHEBI:78521"/>
        <dbReference type="ChEBI" id="CHEBI:456216"/>
        <dbReference type="EC" id="6.3.5.7"/>
    </reaction>
</comment>
<keyword evidence="2 5" id="KW-0547">Nucleotide-binding</keyword>
<comment type="similarity">
    <text evidence="5">Belongs to the amidase family. GatA subfamily.</text>
</comment>
<comment type="caution">
    <text evidence="7">The sequence shown here is derived from an EMBL/GenBank/DDBJ whole genome shotgun (WGS) entry which is preliminary data.</text>
</comment>
<dbReference type="PANTHER" id="PTHR11895">
    <property type="entry name" value="TRANSAMIDASE"/>
    <property type="match status" value="1"/>
</dbReference>
<keyword evidence="3 5" id="KW-0067">ATP-binding</keyword>
<dbReference type="InterPro" id="IPR000120">
    <property type="entry name" value="Amidase"/>
</dbReference>
<dbReference type="GO" id="GO:0070681">
    <property type="term" value="P:glutaminyl-tRNAGln biosynthesis via transamidation"/>
    <property type="evidence" value="ECO:0007669"/>
    <property type="project" value="UniProtKB-UniRule"/>
</dbReference>
<gene>
    <name evidence="7" type="primary">HER2</name>
    <name evidence="7" type="ORF">H4219_002954</name>
</gene>
<keyword evidence="4 5" id="KW-0648">Protein biosynthesis</keyword>
<keyword evidence="8" id="KW-1185">Reference proteome</keyword>
<comment type="subunit">
    <text evidence="5">Subunit of the heterotrimeric GatCAB amidotransferase (AdT) complex, composed of A, B and C subunits.</text>
</comment>
<dbReference type="Proteomes" id="UP001150538">
    <property type="component" value="Unassembled WGS sequence"/>
</dbReference>